<feature type="binding site" evidence="9">
    <location>
        <begin position="32"/>
        <end position="39"/>
    </location>
    <ligand>
        <name>ATP</name>
        <dbReference type="ChEBI" id="CHEBI:30616"/>
    </ligand>
</feature>
<keyword evidence="2 9" id="KW-0378">Hydrolase</keyword>
<dbReference type="GO" id="GO:0016887">
    <property type="term" value="F:ATP hydrolysis activity"/>
    <property type="evidence" value="ECO:0007669"/>
    <property type="project" value="RHEA"/>
</dbReference>
<dbReference type="AlphaFoldDB" id="E3EC57"/>
<dbReference type="EMBL" id="CP002213">
    <property type="protein sequence ID" value="ADO54200.1"/>
    <property type="molecule type" value="Genomic_DNA"/>
</dbReference>
<keyword evidence="1 9" id="KW-0547">Nucleotide-binding</keyword>
<dbReference type="PROSITE" id="PS51198">
    <property type="entry name" value="UVRD_HELICASE_ATP_BIND"/>
    <property type="match status" value="1"/>
</dbReference>
<dbReference type="Proteomes" id="UP000006868">
    <property type="component" value="Chromosome"/>
</dbReference>
<evidence type="ECO:0000256" key="9">
    <source>
        <dbReference type="PROSITE-ProRule" id="PRU00560"/>
    </source>
</evidence>
<dbReference type="InterPro" id="IPR014017">
    <property type="entry name" value="DNA_helicase_UvrD-like_C"/>
</dbReference>
<proteinExistence type="predicted"/>
<dbReference type="PATRIC" id="fig|886882.15.peg.205"/>
<comment type="catalytic activity">
    <reaction evidence="8">
        <text>ATP + H2O = ADP + phosphate + H(+)</text>
        <dbReference type="Rhea" id="RHEA:13065"/>
        <dbReference type="ChEBI" id="CHEBI:15377"/>
        <dbReference type="ChEBI" id="CHEBI:15378"/>
        <dbReference type="ChEBI" id="CHEBI:30616"/>
        <dbReference type="ChEBI" id="CHEBI:43474"/>
        <dbReference type="ChEBI" id="CHEBI:456216"/>
        <dbReference type="EC" id="5.6.2.4"/>
    </reaction>
</comment>
<dbReference type="Pfam" id="PF00580">
    <property type="entry name" value="UvrD-helicase"/>
    <property type="match status" value="1"/>
</dbReference>
<dbReference type="InterPro" id="IPR014016">
    <property type="entry name" value="UvrD-like_ATP-bd"/>
</dbReference>
<evidence type="ECO:0000313" key="12">
    <source>
        <dbReference type="EMBL" id="ADO54200.1"/>
    </source>
</evidence>
<feature type="domain" description="UvrD-like helicase ATP-binding" evidence="10">
    <location>
        <begin position="11"/>
        <end position="339"/>
    </location>
</feature>
<evidence type="ECO:0000256" key="8">
    <source>
        <dbReference type="ARBA" id="ARBA00048988"/>
    </source>
</evidence>
<keyword evidence="5" id="KW-0413">Isomerase</keyword>
<dbReference type="KEGG" id="ppm:PPSC2_01085"/>
<dbReference type="GO" id="GO:0005524">
    <property type="term" value="F:ATP binding"/>
    <property type="evidence" value="ECO:0007669"/>
    <property type="project" value="UniProtKB-UniRule"/>
</dbReference>
<keyword evidence="3 9" id="KW-0347">Helicase</keyword>
<dbReference type="RefSeq" id="WP_013368843.1">
    <property type="nucleotide sequence ID" value="NC_014622.2"/>
</dbReference>
<dbReference type="GO" id="GO:0003677">
    <property type="term" value="F:DNA binding"/>
    <property type="evidence" value="ECO:0007669"/>
    <property type="project" value="InterPro"/>
</dbReference>
<dbReference type="HOGENOM" id="CLU_004585_7_0_9"/>
<dbReference type="InterPro" id="IPR000212">
    <property type="entry name" value="DNA_helicase_UvrD/REP"/>
</dbReference>
<dbReference type="GO" id="GO:0043138">
    <property type="term" value="F:3'-5' DNA helicase activity"/>
    <property type="evidence" value="ECO:0007669"/>
    <property type="project" value="UniProtKB-EC"/>
</dbReference>
<dbReference type="PANTHER" id="PTHR11070:SF2">
    <property type="entry name" value="ATP-DEPENDENT DNA HELICASE SRS2"/>
    <property type="match status" value="1"/>
</dbReference>
<dbReference type="Pfam" id="PF13361">
    <property type="entry name" value="UvrD_C"/>
    <property type="match status" value="1"/>
</dbReference>
<protein>
    <recommendedName>
        <fullName evidence="7">DNA 3'-5' helicase</fullName>
        <ecNumber evidence="7">5.6.2.4</ecNumber>
    </recommendedName>
</protein>
<sequence length="747" mass="85804">MSILRGGISVSEEQAAIVDSVRDTEKITIVSAGAGSGKTRTMVATVLQLIDDGEVNIDDFALITFTNKASDEMRERLENGVYDRVKEAEKNNDFTQRTRWIEQKERIASTFIGTIHKFCTMLLLNFGYTEHIAHESQILMAKHYFKTALKKTMSEALDNPDTKCLFDIEKVEWATHEMANKIEKWYEEIRSRGYSVKDMVENTFAQDEKDDNQNYRNAIAHILNMLESNYQEVKNSVNGMDTNDLLHKSATLIEHHRDQITPLVASRFQYLFVDEFQDTDELQMRIIQELSPKLQHVLVVGDRKQAIYAFRGSDHRVLEKIANDNKKPLLSLSASRRPTMPLFQAQTSLFTHMGERYNFLLDKSTQADDAHNPTDSLVPFQYEHINVYSERTLPIAQRLVEKINEFIGQQIDDRSEGLRQIEYRDICVLFRSNYQLSQYASLMPESIPIQTDFGGGFFRKPEIISCYYMLQAIIKYPDDVSLDLALGTPFLPFKASSSIYRSTGENLVLCDWFENEEDCQEWYEGIQKIRKQMKLDLVPKLLTDIYEFTKVRESYGKLGDLQAVANLEKLVMWSRDLMNTEALTLQQFFDRFQSALLSGMETDEASTGEEEIRSNKVRFSTIHSAKGLEYPIVIIPDIGRPLLMEDNIPDFIPHPEWGIDLKLPGEVGSSSKYNEWIGSYRSNFLEEEARIFYVAVTRAEHVICLIGHGKTKAGQIGDQNWSWQDEVLSARSALERLGSSVVKINLN</sequence>
<feature type="domain" description="UvrD-like helicase C-terminal" evidence="11">
    <location>
        <begin position="340"/>
        <end position="627"/>
    </location>
</feature>
<dbReference type="SUPFAM" id="SSF52540">
    <property type="entry name" value="P-loop containing nucleoside triphosphate hydrolases"/>
    <property type="match status" value="1"/>
</dbReference>
<evidence type="ECO:0000256" key="3">
    <source>
        <dbReference type="ARBA" id="ARBA00022806"/>
    </source>
</evidence>
<organism evidence="12 13">
    <name type="scientific">Paenibacillus polymyxa (strain SC2)</name>
    <name type="common">Bacillus polymyxa</name>
    <dbReference type="NCBI Taxonomy" id="886882"/>
    <lineage>
        <taxon>Bacteria</taxon>
        <taxon>Bacillati</taxon>
        <taxon>Bacillota</taxon>
        <taxon>Bacilli</taxon>
        <taxon>Bacillales</taxon>
        <taxon>Paenibacillaceae</taxon>
        <taxon>Paenibacillus</taxon>
    </lineage>
</organism>
<evidence type="ECO:0000256" key="6">
    <source>
        <dbReference type="ARBA" id="ARBA00034617"/>
    </source>
</evidence>
<comment type="catalytic activity">
    <reaction evidence="6">
        <text>Couples ATP hydrolysis with the unwinding of duplex DNA by translocating in the 3'-5' direction.</text>
        <dbReference type="EC" id="5.6.2.4"/>
    </reaction>
</comment>
<name>E3EC57_PAEPS</name>
<evidence type="ECO:0000256" key="2">
    <source>
        <dbReference type="ARBA" id="ARBA00022801"/>
    </source>
</evidence>
<evidence type="ECO:0000256" key="1">
    <source>
        <dbReference type="ARBA" id="ARBA00022741"/>
    </source>
</evidence>
<dbReference type="Gene3D" id="3.40.50.300">
    <property type="entry name" value="P-loop containing nucleotide triphosphate hydrolases"/>
    <property type="match status" value="4"/>
</dbReference>
<evidence type="ECO:0000256" key="5">
    <source>
        <dbReference type="ARBA" id="ARBA00023235"/>
    </source>
</evidence>
<dbReference type="PANTHER" id="PTHR11070">
    <property type="entry name" value="UVRD / RECB / PCRA DNA HELICASE FAMILY MEMBER"/>
    <property type="match status" value="1"/>
</dbReference>
<dbReference type="PROSITE" id="PS51217">
    <property type="entry name" value="UVRD_HELICASE_CTER"/>
    <property type="match status" value="1"/>
</dbReference>
<accession>E3EC57</accession>
<dbReference type="GO" id="GO:0000725">
    <property type="term" value="P:recombinational repair"/>
    <property type="evidence" value="ECO:0007669"/>
    <property type="project" value="TreeGrafter"/>
</dbReference>
<evidence type="ECO:0000259" key="10">
    <source>
        <dbReference type="PROSITE" id="PS51198"/>
    </source>
</evidence>
<evidence type="ECO:0000259" key="11">
    <source>
        <dbReference type="PROSITE" id="PS51217"/>
    </source>
</evidence>
<dbReference type="InterPro" id="IPR027417">
    <property type="entry name" value="P-loop_NTPase"/>
</dbReference>
<reference evidence="12 13" key="1">
    <citation type="journal article" date="2011" name="J. Bacteriol.">
        <title>Complete genome sequence of Paenibacillus polymyxa SC2, a strain of plant growth-promoting Rhizobacterium with broad-spectrum antimicrobial activity.</title>
        <authorList>
            <person name="Ma M."/>
            <person name="Wang C."/>
            <person name="Ding Y."/>
            <person name="Li L."/>
            <person name="Shen D."/>
            <person name="Jiang X."/>
            <person name="Guan D."/>
            <person name="Cao F."/>
            <person name="Chen H."/>
            <person name="Feng R."/>
            <person name="Wang X."/>
            <person name="Ge Y."/>
            <person name="Yao L."/>
            <person name="Bing X."/>
            <person name="Yang X."/>
            <person name="Li J."/>
            <person name="Du B."/>
        </authorList>
    </citation>
    <scope>NUCLEOTIDE SEQUENCE [LARGE SCALE GENOMIC DNA]</scope>
    <source>
        <strain evidence="12 13">SC2</strain>
    </source>
</reference>
<gene>
    <name evidence="12" type="primary">pcrA1</name>
    <name evidence="12" type="ORF">PPSC2_01085</name>
</gene>
<dbReference type="CDD" id="cd17932">
    <property type="entry name" value="DEXQc_UvrD"/>
    <property type="match status" value="1"/>
</dbReference>
<keyword evidence="4 9" id="KW-0067">ATP-binding</keyword>
<evidence type="ECO:0000256" key="7">
    <source>
        <dbReference type="ARBA" id="ARBA00034808"/>
    </source>
</evidence>
<dbReference type="EC" id="5.6.2.4" evidence="7"/>
<dbReference type="eggNOG" id="COG0210">
    <property type="taxonomic scope" value="Bacteria"/>
</dbReference>
<evidence type="ECO:0000256" key="4">
    <source>
        <dbReference type="ARBA" id="ARBA00022840"/>
    </source>
</evidence>
<dbReference type="Gene3D" id="1.10.486.10">
    <property type="entry name" value="PCRA, domain 4"/>
    <property type="match status" value="1"/>
</dbReference>
<evidence type="ECO:0000313" key="13">
    <source>
        <dbReference type="Proteomes" id="UP000006868"/>
    </source>
</evidence>
<dbReference type="OrthoDB" id="9810135at2"/>